<reference evidence="2 3" key="1">
    <citation type="submission" date="2016-07" db="EMBL/GenBank/DDBJ databases">
        <title>Pervasive Adenine N6-methylation of Active Genes in Fungi.</title>
        <authorList>
            <consortium name="DOE Joint Genome Institute"/>
            <person name="Mondo S.J."/>
            <person name="Dannebaum R.O."/>
            <person name="Kuo R.C."/>
            <person name="Labutti K."/>
            <person name="Haridas S."/>
            <person name="Kuo A."/>
            <person name="Salamov A."/>
            <person name="Ahrendt S.R."/>
            <person name="Lipzen A."/>
            <person name="Sullivan W."/>
            <person name="Andreopoulos W.B."/>
            <person name="Clum A."/>
            <person name="Lindquist E."/>
            <person name="Daum C."/>
            <person name="Ramamoorthy G.K."/>
            <person name="Gryganskyi A."/>
            <person name="Culley D."/>
            <person name="Magnuson J.K."/>
            <person name="James T.Y."/>
            <person name="O'Malley M.A."/>
            <person name="Stajich J.E."/>
            <person name="Spatafora J.W."/>
            <person name="Visel A."/>
            <person name="Grigoriev I.V."/>
        </authorList>
    </citation>
    <scope>NUCLEOTIDE SEQUENCE [LARGE SCALE GENOMIC DNA]</scope>
    <source>
        <strain evidence="2 3">62-1032</strain>
    </source>
</reference>
<feature type="compositionally biased region" description="Polar residues" evidence="1">
    <location>
        <begin position="269"/>
        <end position="279"/>
    </location>
</feature>
<protein>
    <submittedName>
        <fullName evidence="2">Uncharacterized protein</fullName>
    </submittedName>
</protein>
<sequence length="357" mass="37090">MKTYNIQSFDWKIQAREIIRGDVFTPVATLVVADFGGSSLFDGGRSPSSRAPSLALSSAAPLNAGGVKQESGGVGRPVAGEGAGGTSTGSSCSGASQRIAVILTSPAAVGRELVFDVALFYSFGDDYDPLNPTAPYPHLPVRNFLLPHTTNTALYPSSFPLLTNGLKDYSPAMLVETCDGNDKDVVCERGGWVVGHKKTVKLLPQDTIRFVTPSNLSKRPLTVPGIRNGWIPKTPRVKPESFLLLASILSSLQLAGPTSLTDTTDPSSKLPTNQDQPQPSGSGGSEGTMFGQGGIGRGTGGGMSAREAAEAEAEAAAEEQAAFEWCCANPGDVIDGGGSGGNYGEILRWAQDVSLAA</sequence>
<proteinExistence type="predicted"/>
<organism evidence="2 3">
    <name type="scientific">Leucosporidium creatinivorum</name>
    <dbReference type="NCBI Taxonomy" id="106004"/>
    <lineage>
        <taxon>Eukaryota</taxon>
        <taxon>Fungi</taxon>
        <taxon>Dikarya</taxon>
        <taxon>Basidiomycota</taxon>
        <taxon>Pucciniomycotina</taxon>
        <taxon>Microbotryomycetes</taxon>
        <taxon>Leucosporidiales</taxon>
        <taxon>Leucosporidium</taxon>
    </lineage>
</organism>
<feature type="region of interest" description="Disordered" evidence="1">
    <location>
        <begin position="256"/>
        <end position="315"/>
    </location>
</feature>
<comment type="caution">
    <text evidence="2">The sequence shown here is derived from an EMBL/GenBank/DDBJ whole genome shotgun (WGS) entry which is preliminary data.</text>
</comment>
<feature type="compositionally biased region" description="Gly residues" evidence="1">
    <location>
        <begin position="281"/>
        <end position="303"/>
    </location>
</feature>
<dbReference type="InParanoid" id="A0A1Y2DMK8"/>
<evidence type="ECO:0000313" key="3">
    <source>
        <dbReference type="Proteomes" id="UP000193467"/>
    </source>
</evidence>
<feature type="compositionally biased region" description="Low complexity" evidence="1">
    <location>
        <begin position="256"/>
        <end position="268"/>
    </location>
</feature>
<evidence type="ECO:0000313" key="2">
    <source>
        <dbReference type="EMBL" id="ORY60366.1"/>
    </source>
</evidence>
<gene>
    <name evidence="2" type="ORF">BCR35DRAFT_309148</name>
</gene>
<dbReference type="EMBL" id="MCGR01000074">
    <property type="protein sequence ID" value="ORY60366.1"/>
    <property type="molecule type" value="Genomic_DNA"/>
</dbReference>
<keyword evidence="3" id="KW-1185">Reference proteome</keyword>
<dbReference type="AlphaFoldDB" id="A0A1Y2DMK8"/>
<name>A0A1Y2DMK8_9BASI</name>
<accession>A0A1Y2DMK8</accession>
<feature type="region of interest" description="Disordered" evidence="1">
    <location>
        <begin position="66"/>
        <end position="93"/>
    </location>
</feature>
<dbReference type="Proteomes" id="UP000193467">
    <property type="component" value="Unassembled WGS sequence"/>
</dbReference>
<evidence type="ECO:0000256" key="1">
    <source>
        <dbReference type="SAM" id="MobiDB-lite"/>
    </source>
</evidence>